<comment type="caution">
    <text evidence="6">The sequence shown here is derived from an EMBL/GenBank/DDBJ whole genome shotgun (WGS) entry which is preliminary data.</text>
</comment>
<feature type="coiled-coil region" evidence="3">
    <location>
        <begin position="608"/>
        <end position="694"/>
    </location>
</feature>
<comment type="subcellular location">
    <subcellularLocation>
        <location evidence="1">Nucleus</location>
    </subcellularLocation>
</comment>
<accession>A0A9P5GX82</accession>
<dbReference type="InterPro" id="IPR002740">
    <property type="entry name" value="EVE_domain"/>
</dbReference>
<dbReference type="Gene3D" id="3.10.590.10">
    <property type="entry name" value="ph1033 like domains"/>
    <property type="match status" value="1"/>
</dbReference>
<proteinExistence type="predicted"/>
<dbReference type="OrthoDB" id="41445at2759"/>
<keyword evidence="7" id="KW-1185">Reference proteome</keyword>
<reference evidence="6" key="1">
    <citation type="submission" date="2020-03" db="EMBL/GenBank/DDBJ databases">
        <title>Draft Genome Sequence of Cylindrodendrum hubeiense.</title>
        <authorList>
            <person name="Buettner E."/>
            <person name="Kellner H."/>
        </authorList>
    </citation>
    <scope>NUCLEOTIDE SEQUENCE</scope>
    <source>
        <strain evidence="6">IHI 201604</strain>
    </source>
</reference>
<dbReference type="SUPFAM" id="SSF88697">
    <property type="entry name" value="PUA domain-like"/>
    <property type="match status" value="1"/>
</dbReference>
<feature type="region of interest" description="Disordered" evidence="4">
    <location>
        <begin position="774"/>
        <end position="912"/>
    </location>
</feature>
<dbReference type="EMBL" id="JAANBB010000606">
    <property type="protein sequence ID" value="KAF7538211.1"/>
    <property type="molecule type" value="Genomic_DNA"/>
</dbReference>
<keyword evidence="3" id="KW-0175">Coiled coil</keyword>
<evidence type="ECO:0000256" key="1">
    <source>
        <dbReference type="ARBA" id="ARBA00004123"/>
    </source>
</evidence>
<name>A0A9P5GX82_9HYPO</name>
<dbReference type="GO" id="GO:0005634">
    <property type="term" value="C:nucleus"/>
    <property type="evidence" value="ECO:0007669"/>
    <property type="project" value="UniProtKB-SubCell"/>
</dbReference>
<feature type="compositionally biased region" description="Polar residues" evidence="4">
    <location>
        <begin position="803"/>
        <end position="821"/>
    </location>
</feature>
<evidence type="ECO:0000313" key="6">
    <source>
        <dbReference type="EMBL" id="KAF7538211.1"/>
    </source>
</evidence>
<sequence length="1073" mass="117613">MMGFDELIDGFVENPGEPRLADAVRRFLRSKHDEMLQATAHAKAEAEKAREEAELASQPRKALEALAKSVELLPNILETLKQVATDPEPQRERQAIQRAVGELETLSLTVNMAKLAYAVVPSLERLSARVEELPTCNDVDCSVERVGGFLADHLDTLNGAMNESANRVGRGVVEMVVKVADEVKGTVVDATTGVTKAVNDGADRVGQTIAEAAEGITKSVADSVDQTLTKAVDHVEQAVGNGIHQVGGTMATACGDVKEAVVQANGFVMDSIKAVDTSVSSVKDAVKAIDTSVSVVKDAVTAANLSNVELNAMLTTKLTQVLTQTEGQRMASNLAAVATQTENLRKEVKESHNAVIASIGNLPGVDDIAEAVSTRANTMYAGLSTMAMNHKDLTAQMEGLRLQLEHLEKNAVGEHMAAKAAFEAATEANKAQLEQKTRQLDDRLAHVGAENASNFLSLEREHEGKMQIQQTEHANSLLVEMQKHERARLVLQQEYHTERVRLTQLTETLRRERDDEKQALNGAKEELELLAEKLNAANRRISEMELENHLQAKYMADEAQAHSELVDEMQFNADGQVALIADMTMKAQELTKAYNGMDTKTRDQASLIQSMQDEAEELTNAFNGMDIKARDQAALIQSMQDQAQAQNGLVEDMKSEAEGQAIRIAELNKSCQEAASFRAEYQLMEREKDEALAKLQAMQAPQLTPRKTQSSGSAVGRLSDYFADLWQTDIEAPRSRGQVVAELWLNSTRSNASQQRPFPHPLVTIARGNFKINNSIAMPPRKRNATALDSTVEEPIPKRRSLRSATRSQAAEPSLRSQVQTEGDAVIPDSKSPAKSQKKTAKASTKTAKSTKTASPARPTKQTKPTKRAQRNASDKIAKTEKAVKSNATKSSRGVSEGPDIDSIPAQNPDAPKHDGEWYWLMKAEPETRMENGIDVRFSIDDLRAKEKPEGWDARNNMRNMNAGDKAFFYHSNCKEPAIVGTARQPGTPYYDPSSTKDKPKWDLVHVEFRKKFAVKIGLKELRELGKPGGPLENMQMLKQSRLSVSKVSGAEFEALCELADKKAKDAGLEHEV</sequence>
<evidence type="ECO:0000256" key="4">
    <source>
        <dbReference type="SAM" id="MobiDB-lite"/>
    </source>
</evidence>
<dbReference type="PANTHER" id="PTHR14087">
    <property type="entry name" value="THYMOCYTE NUCLEAR PROTEIN 1"/>
    <property type="match status" value="1"/>
</dbReference>
<feature type="coiled-coil region" evidence="3">
    <location>
        <begin position="390"/>
        <end position="443"/>
    </location>
</feature>
<organism evidence="6 7">
    <name type="scientific">Cylindrodendrum hubeiense</name>
    <dbReference type="NCBI Taxonomy" id="595255"/>
    <lineage>
        <taxon>Eukaryota</taxon>
        <taxon>Fungi</taxon>
        <taxon>Dikarya</taxon>
        <taxon>Ascomycota</taxon>
        <taxon>Pezizomycotina</taxon>
        <taxon>Sordariomycetes</taxon>
        <taxon>Hypocreomycetidae</taxon>
        <taxon>Hypocreales</taxon>
        <taxon>Nectriaceae</taxon>
        <taxon>Cylindrodendrum</taxon>
    </lineage>
</organism>
<evidence type="ECO:0000256" key="3">
    <source>
        <dbReference type="SAM" id="Coils"/>
    </source>
</evidence>
<feature type="compositionally biased region" description="Basic and acidic residues" evidence="4">
    <location>
        <begin position="873"/>
        <end position="884"/>
    </location>
</feature>
<protein>
    <recommendedName>
        <fullName evidence="5">EVE domain-containing protein</fullName>
    </recommendedName>
</protein>
<keyword evidence="2" id="KW-0539">Nucleus</keyword>
<gene>
    <name evidence="6" type="ORF">G7Z17_g12688</name>
</gene>
<dbReference type="Proteomes" id="UP000722485">
    <property type="component" value="Unassembled WGS sequence"/>
</dbReference>
<dbReference type="CDD" id="cd21133">
    <property type="entry name" value="EVE"/>
    <property type="match status" value="1"/>
</dbReference>
<feature type="compositionally biased region" description="Low complexity" evidence="4">
    <location>
        <begin position="842"/>
        <end position="857"/>
    </location>
</feature>
<dbReference type="InterPro" id="IPR052181">
    <property type="entry name" value="5hmC_binding"/>
</dbReference>
<dbReference type="InterPro" id="IPR015947">
    <property type="entry name" value="PUA-like_sf"/>
</dbReference>
<evidence type="ECO:0000256" key="2">
    <source>
        <dbReference type="ARBA" id="ARBA00023242"/>
    </source>
</evidence>
<feature type="domain" description="EVE" evidence="5">
    <location>
        <begin position="919"/>
        <end position="1059"/>
    </location>
</feature>
<evidence type="ECO:0000313" key="7">
    <source>
        <dbReference type="Proteomes" id="UP000722485"/>
    </source>
</evidence>
<dbReference type="InterPro" id="IPR047197">
    <property type="entry name" value="THYN1-like_EVE"/>
</dbReference>
<dbReference type="PANTHER" id="PTHR14087:SF7">
    <property type="entry name" value="THYMOCYTE NUCLEAR PROTEIN 1"/>
    <property type="match status" value="1"/>
</dbReference>
<dbReference type="AlphaFoldDB" id="A0A9P5GX82"/>
<feature type="coiled-coil region" evidence="3">
    <location>
        <begin position="506"/>
        <end position="547"/>
    </location>
</feature>
<evidence type="ECO:0000259" key="5">
    <source>
        <dbReference type="Pfam" id="PF01878"/>
    </source>
</evidence>
<dbReference type="Pfam" id="PF01878">
    <property type="entry name" value="EVE"/>
    <property type="match status" value="1"/>
</dbReference>